<keyword evidence="5" id="KW-0472">Membrane</keyword>
<reference evidence="7 8" key="1">
    <citation type="submission" date="2021-03" db="EMBL/GenBank/DDBJ databases">
        <title>Genomic Encyclopedia of Type Strains, Phase IV (KMG-IV): sequencing the most valuable type-strain genomes for metagenomic binning, comparative biology and taxonomic classification.</title>
        <authorList>
            <person name="Goeker M."/>
        </authorList>
    </citation>
    <scope>NUCLEOTIDE SEQUENCE [LARGE SCALE GENOMIC DNA]</scope>
    <source>
        <strain evidence="7 8">DSM 15596</strain>
    </source>
</reference>
<evidence type="ECO:0000256" key="1">
    <source>
        <dbReference type="ARBA" id="ARBA00022630"/>
    </source>
</evidence>
<keyword evidence="5" id="KW-1133">Transmembrane helix</keyword>
<dbReference type="PANTHER" id="PTHR47178">
    <property type="entry name" value="MONOOXYGENASE, FAD-BINDING"/>
    <property type="match status" value="1"/>
</dbReference>
<dbReference type="Gene3D" id="3.50.50.60">
    <property type="entry name" value="FAD/NAD(P)-binding domain"/>
    <property type="match status" value="1"/>
</dbReference>
<dbReference type="EMBL" id="JAGGKI010000007">
    <property type="protein sequence ID" value="MBP1893920.1"/>
    <property type="molecule type" value="Genomic_DNA"/>
</dbReference>
<evidence type="ECO:0000313" key="7">
    <source>
        <dbReference type="EMBL" id="MBP1893920.1"/>
    </source>
</evidence>
<accession>A0ABS4FCE1</accession>
<dbReference type="InterPro" id="IPR002938">
    <property type="entry name" value="FAD-bd"/>
</dbReference>
<keyword evidence="1" id="KW-0285">Flavoprotein</keyword>
<evidence type="ECO:0000313" key="8">
    <source>
        <dbReference type="Proteomes" id="UP000706926"/>
    </source>
</evidence>
<dbReference type="PRINTS" id="PR00420">
    <property type="entry name" value="RNGMNOXGNASE"/>
</dbReference>
<sequence>MHADKMDISPKTGTASNVPKVSVAIVGAGLSGLCLAQALLRAGMEVQVYERDQAVDARRQGYRITVDEHGIAAIKRCLPPRLFELFLATTSPTDLDSYFRLTNGKLREIFKLTFKGDPTGTDLRIPRQADRQTLRTIMLEGLQERVHFGKRVVHSESNPDGAVLHFNDGTSAHAAFIVCADGVHSSLRKQYLPDCEPEDVNHWAIYGRTRLVHEKDRPLMPEGLKTSGIHAIGRSGDGIFFTTMAFREAPQAAFSRMGIVQPPPMVDDYIMWAVLMPKERFSEYQTTSDPDLLFRVAQNVSRDFHPAIRRLIEHADVDYTMGVKFKAGRKPSRWPNSRVIFMGDAVHVMPPTGSHGGNTALRDAGLLADKLEAAMKQEADFETAIYNYYHEMSKYAFHEVEASKSMMKRFTMKNPVMRWTMLSAIPWIRSLTNQPLTID</sequence>
<proteinExistence type="predicted"/>
<evidence type="ECO:0000259" key="6">
    <source>
        <dbReference type="Pfam" id="PF01494"/>
    </source>
</evidence>
<evidence type="ECO:0000256" key="5">
    <source>
        <dbReference type="SAM" id="Phobius"/>
    </source>
</evidence>
<keyword evidence="2" id="KW-0274">FAD</keyword>
<organism evidence="7 8">
    <name type="scientific">Paenibacillus lactis</name>
    <dbReference type="NCBI Taxonomy" id="228574"/>
    <lineage>
        <taxon>Bacteria</taxon>
        <taxon>Bacillati</taxon>
        <taxon>Bacillota</taxon>
        <taxon>Bacilli</taxon>
        <taxon>Bacillales</taxon>
        <taxon>Paenibacillaceae</taxon>
        <taxon>Paenibacillus</taxon>
    </lineage>
</organism>
<dbReference type="GeneID" id="95404984"/>
<evidence type="ECO:0000256" key="3">
    <source>
        <dbReference type="ARBA" id="ARBA00023002"/>
    </source>
</evidence>
<dbReference type="Proteomes" id="UP000706926">
    <property type="component" value="Unassembled WGS sequence"/>
</dbReference>
<dbReference type="Pfam" id="PF01494">
    <property type="entry name" value="FAD_binding_3"/>
    <property type="match status" value="1"/>
</dbReference>
<keyword evidence="3" id="KW-0560">Oxidoreductase</keyword>
<dbReference type="InterPro" id="IPR036188">
    <property type="entry name" value="FAD/NAD-bd_sf"/>
</dbReference>
<evidence type="ECO:0000256" key="2">
    <source>
        <dbReference type="ARBA" id="ARBA00022827"/>
    </source>
</evidence>
<evidence type="ECO:0000256" key="4">
    <source>
        <dbReference type="ARBA" id="ARBA00023033"/>
    </source>
</evidence>
<dbReference type="RefSeq" id="WP_051425203.1">
    <property type="nucleotide sequence ID" value="NZ_BOSA01000003.1"/>
</dbReference>
<keyword evidence="5" id="KW-0812">Transmembrane</keyword>
<feature type="domain" description="FAD-binding" evidence="6">
    <location>
        <begin position="145"/>
        <end position="392"/>
    </location>
</feature>
<dbReference type="SUPFAM" id="SSF51905">
    <property type="entry name" value="FAD/NAD(P)-binding domain"/>
    <property type="match status" value="1"/>
</dbReference>
<feature type="transmembrane region" description="Helical" evidence="5">
    <location>
        <begin position="21"/>
        <end position="40"/>
    </location>
</feature>
<keyword evidence="8" id="KW-1185">Reference proteome</keyword>
<dbReference type="Pfam" id="PF13450">
    <property type="entry name" value="NAD_binding_8"/>
    <property type="match status" value="1"/>
</dbReference>
<dbReference type="PANTHER" id="PTHR47178:SF6">
    <property type="entry name" value="FAD-BINDING DOMAIN-CONTAINING PROTEIN"/>
    <property type="match status" value="1"/>
</dbReference>
<comment type="caution">
    <text evidence="7">The sequence shown here is derived from an EMBL/GenBank/DDBJ whole genome shotgun (WGS) entry which is preliminary data.</text>
</comment>
<protein>
    <submittedName>
        <fullName evidence="7">2-polyprenyl-6-methoxyphenol hydroxylase-like FAD-dependent oxidoreductase</fullName>
    </submittedName>
</protein>
<name>A0ABS4FCE1_9BACL</name>
<gene>
    <name evidence="7" type="ORF">J2Z18_003023</name>
</gene>
<keyword evidence="4" id="KW-0503">Monooxygenase</keyword>